<dbReference type="STRING" id="659014.SAMN04487996_1046"/>
<organism evidence="3 4">
    <name type="scientific">Dyadobacter soli</name>
    <dbReference type="NCBI Taxonomy" id="659014"/>
    <lineage>
        <taxon>Bacteria</taxon>
        <taxon>Pseudomonadati</taxon>
        <taxon>Bacteroidota</taxon>
        <taxon>Cytophagia</taxon>
        <taxon>Cytophagales</taxon>
        <taxon>Spirosomataceae</taxon>
        <taxon>Dyadobacter</taxon>
    </lineage>
</organism>
<gene>
    <name evidence="3" type="ORF">SAMN04487996_1046</name>
</gene>
<evidence type="ECO:0000313" key="4">
    <source>
        <dbReference type="Proteomes" id="UP000198748"/>
    </source>
</evidence>
<feature type="region of interest" description="Disordered" evidence="1">
    <location>
        <begin position="37"/>
        <end position="58"/>
    </location>
</feature>
<evidence type="ECO:0000313" key="3">
    <source>
        <dbReference type="EMBL" id="SDE19590.1"/>
    </source>
</evidence>
<protein>
    <submittedName>
        <fullName evidence="3">Uncharacterized protein</fullName>
    </submittedName>
</protein>
<evidence type="ECO:0000256" key="2">
    <source>
        <dbReference type="SAM" id="Phobius"/>
    </source>
</evidence>
<dbReference type="AlphaFoldDB" id="A0A1G7AY42"/>
<dbReference type="Proteomes" id="UP000198748">
    <property type="component" value="Unassembled WGS sequence"/>
</dbReference>
<keyword evidence="2" id="KW-0472">Membrane</keyword>
<feature type="transmembrane region" description="Helical" evidence="2">
    <location>
        <begin position="12"/>
        <end position="34"/>
    </location>
</feature>
<reference evidence="4" key="1">
    <citation type="submission" date="2016-10" db="EMBL/GenBank/DDBJ databases">
        <authorList>
            <person name="Varghese N."/>
            <person name="Submissions S."/>
        </authorList>
    </citation>
    <scope>NUCLEOTIDE SEQUENCE [LARGE SCALE GENOMIC DNA]</scope>
    <source>
        <strain evidence="4">DSM 25329</strain>
    </source>
</reference>
<keyword evidence="4" id="KW-1185">Reference proteome</keyword>
<keyword evidence="2" id="KW-1133">Transmembrane helix</keyword>
<evidence type="ECO:0000256" key="1">
    <source>
        <dbReference type="SAM" id="MobiDB-lite"/>
    </source>
</evidence>
<accession>A0A1G7AY42</accession>
<feature type="compositionally biased region" description="Polar residues" evidence="1">
    <location>
        <begin position="49"/>
        <end position="58"/>
    </location>
</feature>
<name>A0A1G7AY42_9BACT</name>
<proteinExistence type="predicted"/>
<dbReference type="EMBL" id="FNAN01000004">
    <property type="protein sequence ID" value="SDE19590.1"/>
    <property type="molecule type" value="Genomic_DNA"/>
</dbReference>
<sequence length="58" mass="6052">MTIVLTGEWVAGLLASNAGVLLATIAVLAFWYLVSRNVPPTGPGTNNNQDLTFTGSMS</sequence>
<keyword evidence="2" id="KW-0812">Transmembrane</keyword>